<evidence type="ECO:0000259" key="3">
    <source>
        <dbReference type="Pfam" id="PF03636"/>
    </source>
</evidence>
<evidence type="ECO:0000313" key="5">
    <source>
        <dbReference type="Proteomes" id="UP000683551"/>
    </source>
</evidence>
<dbReference type="Gene3D" id="2.60.420.10">
    <property type="entry name" value="Maltose phosphorylase, domain 3"/>
    <property type="match status" value="1"/>
</dbReference>
<dbReference type="InterPro" id="IPR005196">
    <property type="entry name" value="Glyco_hydro_65_N"/>
</dbReference>
<dbReference type="SFLD" id="SFLDS00003">
    <property type="entry name" value="Haloacid_Dehalogenase"/>
    <property type="match status" value="1"/>
</dbReference>
<dbReference type="Gene3D" id="1.50.10.10">
    <property type="match status" value="1"/>
</dbReference>
<dbReference type="GO" id="GO:0004553">
    <property type="term" value="F:hydrolase activity, hydrolyzing O-glycosyl compounds"/>
    <property type="evidence" value="ECO:0007669"/>
    <property type="project" value="TreeGrafter"/>
</dbReference>
<dbReference type="Gene3D" id="3.40.50.1000">
    <property type="entry name" value="HAD superfamily/HAD-like"/>
    <property type="match status" value="1"/>
</dbReference>
<dbReference type="SFLD" id="SFLDG01129">
    <property type="entry name" value="C1.5:_HAD__Beta-PGM__Phosphata"/>
    <property type="match status" value="1"/>
</dbReference>
<dbReference type="SUPFAM" id="SSF74650">
    <property type="entry name" value="Galactose mutarotase-like"/>
    <property type="match status" value="1"/>
</dbReference>
<reference evidence="4" key="1">
    <citation type="submission" date="2021-02" db="EMBL/GenBank/DDBJ databases">
        <title>Comparative genomics of Ferrovum myxofaciens strains, predominant extremophile bacteria forming large biofilm stalactites in acid mine ecosystems.</title>
        <authorList>
            <person name="Burkartova K."/>
            <person name="Ridl J."/>
            <person name="Pajer P."/>
            <person name="Falteisek L."/>
        </authorList>
    </citation>
    <scope>NUCLEOTIDE SEQUENCE</scope>
    <source>
        <strain evidence="4">MI1III</strain>
    </source>
</reference>
<dbReference type="PANTHER" id="PTHR11051">
    <property type="entry name" value="GLYCOSYL HYDROLASE-RELATED"/>
    <property type="match status" value="1"/>
</dbReference>
<proteinExistence type="predicted"/>
<dbReference type="Pfam" id="PF03632">
    <property type="entry name" value="Glyco_hydro_65m"/>
    <property type="match status" value="1"/>
</dbReference>
<dbReference type="InterPro" id="IPR005194">
    <property type="entry name" value="Glyco_hydro_65_C"/>
</dbReference>
<dbReference type="Pfam" id="PF00702">
    <property type="entry name" value="Hydrolase"/>
    <property type="match status" value="1"/>
</dbReference>
<sequence length="1066" mass="119228">MTCICPVITLSPRDYDAVLFDLDGVLTKSASVHASAWKKLFDEFLKQRATKAGEAFVPFDIDTDYPRYVDGKPRYDGVADFLVSRGIELPLGTAEDGPEVQSVHALGNLKDRYFLQYLEHEGIEPYAAAIALVRKLRAQEIKTAVVSSSNNCAAVLKAAGIAQLFDVRVDGTDVTSLELKGKPAPDAYLEAARRIGIEPARAVVVEDAIVGVKAGCAGRFGCVIGVDRRDQTQAMRDAGADVVVTDLGQIQLAVEPSSAWSLVFEDFDPAQEGIREALCALGNGYFATRGATAGAQADDIHYPGTYLAGGYNRLRTDIAGRSVENEDLVNFPNWLALKFRIGGDDWFDVRSVKILSYRQELDLRSGMLLRSLSFEDGQGRRSTLCERRLVSMGDMHLGALELALTADNWSAGVTVRSAIDARVTNDGAKLYRKFNNKHLESLAGEVVGEDGVCLLVRTCQSHISVAQAVRTRSFLDGKLLEVRRRVIEEPGYIGQELKVDLKQGETLLIEKLASIYTSRDHAISECGLEARKAIARAGRFEAVLAEHVLAWKHLWRRFDVHIQPTDQGFKSNVPMLLRLNMFHLLQAVSPNSIGLDIGVPARGWTGEAYQGHIFWDELFIFPFFNYRMPEITRSLLMYRYRRLGEARAAAATAGYKGAMFPWQSASNGEEETQAFNLNPRSQRWVRDNSYLQRHVGSAIAQNVWQYFQVTRDVEFLHAYGAELILDIARFWSSIASFDDARGRYEIRGVMGPDEFHDGYPDATTPGLNNNAYTNIMAVWVLCRALEVFELLSEVRRAELAARLGLSAEELARWDDISRKMFVPLHDEGIISQFEGYETLRELDWEGYRTRYGNIQRLDLILEGENDSTNQYKLSKQPDVLMLFYLFSADALGELFERLGYAFEYETIPRNIAYYADRSSKGSTLSQAVLGWVLARSDRQRAMDFFVQSLQSDVNDVQQGTTAEGVHLGAMAGSIDLMQRVSTGIEARGDVLHFAPELPQELERLDLSIRYRGHSLDLRLTRDALRVRGRDDAAPPISLCVEDNIYEFVSGTTRVFRLSGEAKGRFR</sequence>
<dbReference type="InterPro" id="IPR011013">
    <property type="entry name" value="Gal_mutarotase_sf_dom"/>
</dbReference>
<dbReference type="Gene3D" id="2.70.98.40">
    <property type="entry name" value="Glycoside hydrolase, family 65, N-terminal domain"/>
    <property type="match status" value="1"/>
</dbReference>
<dbReference type="PANTHER" id="PTHR11051:SF8">
    <property type="entry name" value="PROTEIN-GLUCOSYLGALACTOSYLHYDROXYLYSINE GLUCOSIDASE"/>
    <property type="match status" value="1"/>
</dbReference>
<dbReference type="InterPro" id="IPR005195">
    <property type="entry name" value="Glyco_hydro_65_M"/>
</dbReference>
<accession>A0A9E6SYU2</accession>
<dbReference type="GO" id="GO:0005975">
    <property type="term" value="P:carbohydrate metabolic process"/>
    <property type="evidence" value="ECO:0007669"/>
    <property type="project" value="InterPro"/>
</dbReference>
<keyword evidence="4" id="KW-0378">Hydrolase</keyword>
<evidence type="ECO:0000313" key="4">
    <source>
        <dbReference type="EMBL" id="QWY78261.1"/>
    </source>
</evidence>
<dbReference type="AlphaFoldDB" id="A0A9E6SYU2"/>
<dbReference type="InterPro" id="IPR012341">
    <property type="entry name" value="6hp_glycosidase-like_sf"/>
</dbReference>
<evidence type="ECO:0000259" key="2">
    <source>
        <dbReference type="Pfam" id="PF03633"/>
    </source>
</evidence>
<dbReference type="Pfam" id="PF03633">
    <property type="entry name" value="Glyco_hydro_65C"/>
    <property type="match status" value="1"/>
</dbReference>
<dbReference type="GO" id="GO:0016757">
    <property type="term" value="F:glycosyltransferase activity"/>
    <property type="evidence" value="ECO:0007669"/>
    <property type="project" value="UniProtKB-ARBA"/>
</dbReference>
<dbReference type="Proteomes" id="UP000683551">
    <property type="component" value="Chromosome"/>
</dbReference>
<dbReference type="InterPro" id="IPR008928">
    <property type="entry name" value="6-hairpin_glycosidase_sf"/>
</dbReference>
<dbReference type="RefSeq" id="WP_273145684.1">
    <property type="nucleotide sequence ID" value="NZ_CP053675.1"/>
</dbReference>
<name>A0A9E6SYU2_9PROT</name>
<dbReference type="InterPro" id="IPR006439">
    <property type="entry name" value="HAD-SF_hydro_IA"/>
</dbReference>
<dbReference type="SUPFAM" id="SSF56784">
    <property type="entry name" value="HAD-like"/>
    <property type="match status" value="1"/>
</dbReference>
<dbReference type="FunFam" id="1.50.10.10:FF:000053">
    <property type="entry name" value="Putative glycosyl hydrolase"/>
    <property type="match status" value="1"/>
</dbReference>
<dbReference type="EMBL" id="CP071137">
    <property type="protein sequence ID" value="QWY78261.1"/>
    <property type="molecule type" value="Genomic_DNA"/>
</dbReference>
<dbReference type="Pfam" id="PF03636">
    <property type="entry name" value="Glyco_hydro_65N"/>
    <property type="match status" value="1"/>
</dbReference>
<dbReference type="Gene3D" id="1.10.150.240">
    <property type="entry name" value="Putative phosphatase, domain 2"/>
    <property type="match status" value="1"/>
</dbReference>
<dbReference type="GO" id="GO:0030246">
    <property type="term" value="F:carbohydrate binding"/>
    <property type="evidence" value="ECO:0007669"/>
    <property type="project" value="InterPro"/>
</dbReference>
<dbReference type="InterPro" id="IPR023198">
    <property type="entry name" value="PGP-like_dom2"/>
</dbReference>
<gene>
    <name evidence="4" type="ORF">JZL65_04085</name>
</gene>
<dbReference type="InterPro" id="IPR036412">
    <property type="entry name" value="HAD-like_sf"/>
</dbReference>
<feature type="domain" description="Glycoside hydrolase family 65 central catalytic" evidence="1">
    <location>
        <begin position="578"/>
        <end position="974"/>
    </location>
</feature>
<dbReference type="InterPro" id="IPR037018">
    <property type="entry name" value="GH65_N"/>
</dbReference>
<feature type="domain" description="Glycoside hydrolase family 65 N-terminal" evidence="3">
    <location>
        <begin position="265"/>
        <end position="519"/>
    </location>
</feature>
<dbReference type="SUPFAM" id="SSF48208">
    <property type="entry name" value="Six-hairpin glycosidases"/>
    <property type="match status" value="1"/>
</dbReference>
<protein>
    <submittedName>
        <fullName evidence="4">HAD-IA family hydrolase</fullName>
    </submittedName>
</protein>
<dbReference type="NCBIfam" id="TIGR01509">
    <property type="entry name" value="HAD-SF-IA-v3"/>
    <property type="match status" value="1"/>
</dbReference>
<dbReference type="InterPro" id="IPR023214">
    <property type="entry name" value="HAD_sf"/>
</dbReference>
<organism evidence="4 5">
    <name type="scientific">Ferrovum myxofaciens</name>
    <dbReference type="NCBI Taxonomy" id="416213"/>
    <lineage>
        <taxon>Bacteria</taxon>
        <taxon>Pseudomonadati</taxon>
        <taxon>Pseudomonadota</taxon>
        <taxon>Betaproteobacteria</taxon>
        <taxon>Ferrovales</taxon>
        <taxon>Ferrovaceae</taxon>
        <taxon>Ferrovum</taxon>
    </lineage>
</organism>
<feature type="domain" description="Glycoside hydrolase family 65 C-terminal" evidence="2">
    <location>
        <begin position="985"/>
        <end position="1044"/>
    </location>
</feature>
<evidence type="ECO:0000259" key="1">
    <source>
        <dbReference type="Pfam" id="PF03632"/>
    </source>
</evidence>